<name>A0A6J5MS05_9CAUD</name>
<proteinExistence type="predicted"/>
<evidence type="ECO:0000313" key="1">
    <source>
        <dbReference type="EMBL" id="CAB4148617.1"/>
    </source>
</evidence>
<gene>
    <name evidence="1" type="ORF">UFOVP526_14</name>
</gene>
<protein>
    <submittedName>
        <fullName evidence="1">Uncharacterized protein</fullName>
    </submittedName>
</protein>
<accession>A0A6J5MS05</accession>
<sequence>MIAVLAVETGITPSVLLAESDLFISAMFDVVNSRYKHK</sequence>
<dbReference type="EMBL" id="LR796498">
    <property type="protein sequence ID" value="CAB4148617.1"/>
    <property type="molecule type" value="Genomic_DNA"/>
</dbReference>
<organism evidence="1">
    <name type="scientific">uncultured Caudovirales phage</name>
    <dbReference type="NCBI Taxonomy" id="2100421"/>
    <lineage>
        <taxon>Viruses</taxon>
        <taxon>Duplodnaviria</taxon>
        <taxon>Heunggongvirae</taxon>
        <taxon>Uroviricota</taxon>
        <taxon>Caudoviricetes</taxon>
        <taxon>Peduoviridae</taxon>
        <taxon>Maltschvirus</taxon>
        <taxon>Maltschvirus maltsch</taxon>
    </lineage>
</organism>
<reference evidence="1" key="1">
    <citation type="submission" date="2020-04" db="EMBL/GenBank/DDBJ databases">
        <authorList>
            <person name="Chiriac C."/>
            <person name="Salcher M."/>
            <person name="Ghai R."/>
            <person name="Kavagutti S V."/>
        </authorList>
    </citation>
    <scope>NUCLEOTIDE SEQUENCE</scope>
</reference>